<keyword evidence="1" id="KW-1133">Transmembrane helix</keyword>
<dbReference type="RefSeq" id="WP_077538682.1">
    <property type="nucleotide sequence ID" value="NZ_CP019628.1"/>
</dbReference>
<reference evidence="2 3" key="1">
    <citation type="submission" date="2017-02" db="EMBL/GenBank/DDBJ databases">
        <title>Complete genome sequence of the cold-active Pseudoalteromonas aliena strain EH1 isolated from Arctic seawater.</title>
        <authorList>
            <person name="Kim E."/>
            <person name="Heo E."/>
            <person name="Kim H."/>
            <person name="Kim D."/>
        </authorList>
    </citation>
    <scope>NUCLEOTIDE SEQUENCE [LARGE SCALE GENOMIC DNA]</scope>
    <source>
        <strain evidence="2 3">EH1</strain>
    </source>
</reference>
<keyword evidence="1" id="KW-0472">Membrane</keyword>
<dbReference type="KEGG" id="paln:B0W48_20145"/>
<sequence>MKILVSLVSLIAFLLVVLPGPLYKFGIVELGTAFTGFRFAVYAGGAALALLLLQVIFKRKTVTFGSAAIAVVFSAVAIAMPLNMMNTAKSVPPIHDISTDLVNPPKFVAIAPLRADAPNPVAYAGEETANQQRKAYPELVTLNFVQSKADLIVATEQAVKNLGWELVNVDASSGLVEATDTTTWFGFKDDVVVRINDEGSQRFVDIRSKSRVGRSDLGKNAQRIHILINEINAELTK</sequence>
<dbReference type="STRING" id="247523.B0W48_20145"/>
<dbReference type="Proteomes" id="UP000188243">
    <property type="component" value="Chromosome"/>
</dbReference>
<protein>
    <recommendedName>
        <fullName evidence="4">DUF1499 domain-containing protein</fullName>
    </recommendedName>
</protein>
<feature type="transmembrane region" description="Helical" evidence="1">
    <location>
        <begin position="35"/>
        <end position="57"/>
    </location>
</feature>
<evidence type="ECO:0000256" key="1">
    <source>
        <dbReference type="SAM" id="Phobius"/>
    </source>
</evidence>
<keyword evidence="1" id="KW-0812">Transmembrane</keyword>
<accession>A0A1Q2H3F6</accession>
<dbReference type="InterPro" id="IPR010865">
    <property type="entry name" value="DUF1499"/>
</dbReference>
<evidence type="ECO:0008006" key="4">
    <source>
        <dbReference type="Google" id="ProtNLM"/>
    </source>
</evidence>
<evidence type="ECO:0000313" key="2">
    <source>
        <dbReference type="EMBL" id="AQQ01884.1"/>
    </source>
</evidence>
<dbReference type="AlphaFoldDB" id="A0A1Q2H3F6"/>
<name>A0A1Q2H3F6_9GAMM</name>
<organism evidence="2 3">
    <name type="scientific">Pseudoalteromonas aliena</name>
    <dbReference type="NCBI Taxonomy" id="247523"/>
    <lineage>
        <taxon>Bacteria</taxon>
        <taxon>Pseudomonadati</taxon>
        <taxon>Pseudomonadota</taxon>
        <taxon>Gammaproteobacteria</taxon>
        <taxon>Alteromonadales</taxon>
        <taxon>Pseudoalteromonadaceae</taxon>
        <taxon>Pseudoalteromonas</taxon>
    </lineage>
</organism>
<gene>
    <name evidence="2" type="ORF">B0W48_20145</name>
</gene>
<evidence type="ECO:0000313" key="3">
    <source>
        <dbReference type="Proteomes" id="UP000188243"/>
    </source>
</evidence>
<dbReference type="Pfam" id="PF07386">
    <property type="entry name" value="DUF1499"/>
    <property type="match status" value="1"/>
</dbReference>
<dbReference type="EMBL" id="CP019628">
    <property type="protein sequence ID" value="AQQ01884.1"/>
    <property type="molecule type" value="Genomic_DNA"/>
</dbReference>
<feature type="transmembrane region" description="Helical" evidence="1">
    <location>
        <begin position="64"/>
        <end position="82"/>
    </location>
</feature>
<proteinExistence type="predicted"/>